<dbReference type="Proteomes" id="UP000095787">
    <property type="component" value="Unassembled WGS sequence"/>
</dbReference>
<dbReference type="GeneID" id="97327943"/>
<name>A0A173XKQ4_9FIRM</name>
<reference evidence="4 5" key="1">
    <citation type="submission" date="2015-09" db="EMBL/GenBank/DDBJ databases">
        <authorList>
            <consortium name="Pathogen Informatics"/>
        </authorList>
    </citation>
    <scope>NUCLEOTIDE SEQUENCE [LARGE SCALE GENOMIC DNA]</scope>
    <source>
        <strain evidence="4 5">2789STDY5834841</strain>
    </source>
</reference>
<proteinExistence type="inferred from homology"/>
<dbReference type="GO" id="GO:0055052">
    <property type="term" value="C:ATP-binding cassette (ABC) transporter complex, substrate-binding subunit-containing"/>
    <property type="evidence" value="ECO:0007669"/>
    <property type="project" value="TreeGrafter"/>
</dbReference>
<dbReference type="PANTHER" id="PTHR30061:SF50">
    <property type="entry name" value="MALTOSE_MALTODEXTRIN-BINDING PERIPLASMIC PROTEIN"/>
    <property type="match status" value="1"/>
</dbReference>
<comment type="similarity">
    <text evidence="1">Belongs to the bacterial solute-binding protein 1 family.</text>
</comment>
<evidence type="ECO:0000256" key="3">
    <source>
        <dbReference type="ARBA" id="ARBA00022729"/>
    </source>
</evidence>
<evidence type="ECO:0000313" key="5">
    <source>
        <dbReference type="Proteomes" id="UP000095787"/>
    </source>
</evidence>
<organism evidence="4 5">
    <name type="scientific">[Ruminococcus] torques</name>
    <dbReference type="NCBI Taxonomy" id="33039"/>
    <lineage>
        <taxon>Bacteria</taxon>
        <taxon>Bacillati</taxon>
        <taxon>Bacillota</taxon>
        <taxon>Clostridia</taxon>
        <taxon>Lachnospirales</taxon>
        <taxon>Lachnospiraceae</taxon>
        <taxon>Mediterraneibacter</taxon>
    </lineage>
</organism>
<dbReference type="GO" id="GO:1901982">
    <property type="term" value="F:maltose binding"/>
    <property type="evidence" value="ECO:0007669"/>
    <property type="project" value="TreeGrafter"/>
</dbReference>
<dbReference type="GO" id="GO:0015768">
    <property type="term" value="P:maltose transport"/>
    <property type="evidence" value="ECO:0007669"/>
    <property type="project" value="TreeGrafter"/>
</dbReference>
<evidence type="ECO:0000313" key="4">
    <source>
        <dbReference type="EMBL" id="CUN52223.1"/>
    </source>
</evidence>
<gene>
    <name evidence="4" type="ORF">ERS852456_00143</name>
</gene>
<dbReference type="Gene3D" id="3.40.190.10">
    <property type="entry name" value="Periplasmic binding protein-like II"/>
    <property type="match status" value="1"/>
</dbReference>
<sequence length="427" mass="47995">MKKRIVSLILCGLMVFSAAGCSGGGENKAGKDDVTLTMWTHINEPWNAAYKDAIKEFESENEGVRIKLETFPYDEFESKVQTALIDGEGGADIYELWGGWALDFTPYGTLMELPEEMAEKVREENYEPTYGALEYEDKMYGIPLEYNIEYGGMLVNDTLLKAKGLTVPKTWEELRKTAIEGTEHDGNIFQCKGFDFVNWDSVPYYFLAFILQQDADYMTADGKFDVTTDAAKTAFNELATMVTEDKVTDLEGLTGGADMEGYQQLYAGRNMIVPRGPWTISEGEQSFGLKLGTDFDYAAMPQYGNNQKFASENGWSLAVSSSCKEQEIALKFLEYLYQDDVMLEHNIRCTQIPAKKSLAQSEEYKKEVPYADVLVGILDQGQFIGNFNTDRLKETINNTFVSYCSGEYGSLDEAMEDMNTKLNGILE</sequence>
<dbReference type="Pfam" id="PF01547">
    <property type="entry name" value="SBP_bac_1"/>
    <property type="match status" value="1"/>
</dbReference>
<protein>
    <submittedName>
        <fullName evidence="4">Maltose ABC transporter periplasmic protein</fullName>
    </submittedName>
</protein>
<dbReference type="RefSeq" id="WP_004847853.1">
    <property type="nucleotide sequence ID" value="NZ_AP028249.1"/>
</dbReference>
<keyword evidence="2" id="KW-0813">Transport</keyword>
<accession>A0A173XKQ4</accession>
<evidence type="ECO:0000256" key="1">
    <source>
        <dbReference type="ARBA" id="ARBA00008520"/>
    </source>
</evidence>
<evidence type="ECO:0000256" key="2">
    <source>
        <dbReference type="ARBA" id="ARBA00022448"/>
    </source>
</evidence>
<dbReference type="SUPFAM" id="SSF53850">
    <property type="entry name" value="Periplasmic binding protein-like II"/>
    <property type="match status" value="1"/>
</dbReference>
<dbReference type="InterPro" id="IPR006059">
    <property type="entry name" value="SBP"/>
</dbReference>
<dbReference type="PROSITE" id="PS51257">
    <property type="entry name" value="PROKAR_LIPOPROTEIN"/>
    <property type="match status" value="1"/>
</dbReference>
<dbReference type="AlphaFoldDB" id="A0A173XKQ4"/>
<dbReference type="PANTHER" id="PTHR30061">
    <property type="entry name" value="MALTOSE-BINDING PERIPLASMIC PROTEIN"/>
    <property type="match status" value="1"/>
</dbReference>
<dbReference type="EMBL" id="CYZO01000001">
    <property type="protein sequence ID" value="CUN52223.1"/>
    <property type="molecule type" value="Genomic_DNA"/>
</dbReference>
<keyword evidence="3" id="KW-0732">Signal</keyword>
<dbReference type="GO" id="GO:0042956">
    <property type="term" value="P:maltodextrin transmembrane transport"/>
    <property type="evidence" value="ECO:0007669"/>
    <property type="project" value="TreeGrafter"/>
</dbReference>